<comment type="caution">
    <text evidence="14">Lacks conserved residue(s) required for the propagation of feature annotation.</text>
</comment>
<keyword evidence="14" id="KW-0256">Endoplasmic reticulum</keyword>
<keyword evidence="10 14" id="KW-0472">Membrane</keyword>
<gene>
    <name evidence="15" type="ORF">BT63DRAFT_389965</name>
</gene>
<keyword evidence="11 14" id="KW-0275">Fatty acid biosynthesis</keyword>
<evidence type="ECO:0000256" key="8">
    <source>
        <dbReference type="ARBA" id="ARBA00022989"/>
    </source>
</evidence>
<dbReference type="PANTHER" id="PTHR11035">
    <property type="entry name" value="VERY-LONG-CHAIN (3R)-3-HYDROXYACYL-COA DEHYDRATASE"/>
    <property type="match status" value="1"/>
</dbReference>
<keyword evidence="5 14" id="KW-0444">Lipid biosynthesis</keyword>
<evidence type="ECO:0000256" key="2">
    <source>
        <dbReference type="ARBA" id="ARBA00005194"/>
    </source>
</evidence>
<evidence type="ECO:0000256" key="10">
    <source>
        <dbReference type="ARBA" id="ARBA00023136"/>
    </source>
</evidence>
<evidence type="ECO:0000256" key="1">
    <source>
        <dbReference type="ARBA" id="ARBA00004141"/>
    </source>
</evidence>
<dbReference type="Proteomes" id="UP000799302">
    <property type="component" value="Unassembled WGS sequence"/>
</dbReference>
<keyword evidence="12 14" id="KW-0456">Lyase</keyword>
<organism evidence="15 16">
    <name type="scientific">Microthyrium microscopicum</name>
    <dbReference type="NCBI Taxonomy" id="703497"/>
    <lineage>
        <taxon>Eukaryota</taxon>
        <taxon>Fungi</taxon>
        <taxon>Dikarya</taxon>
        <taxon>Ascomycota</taxon>
        <taxon>Pezizomycotina</taxon>
        <taxon>Dothideomycetes</taxon>
        <taxon>Dothideomycetes incertae sedis</taxon>
        <taxon>Microthyriales</taxon>
        <taxon>Microthyriaceae</taxon>
        <taxon>Microthyrium</taxon>
    </lineage>
</organism>
<evidence type="ECO:0000256" key="11">
    <source>
        <dbReference type="ARBA" id="ARBA00023160"/>
    </source>
</evidence>
<evidence type="ECO:0000256" key="4">
    <source>
        <dbReference type="ARBA" id="ARBA00013122"/>
    </source>
</evidence>
<keyword evidence="7 14" id="KW-0276">Fatty acid metabolism</keyword>
<dbReference type="InterPro" id="IPR007482">
    <property type="entry name" value="Tyr_Pase-like_PTPLA"/>
</dbReference>
<dbReference type="EMBL" id="MU004238">
    <property type="protein sequence ID" value="KAF2666559.1"/>
    <property type="molecule type" value="Genomic_DNA"/>
</dbReference>
<accession>A0A6A6U2P5</accession>
<feature type="transmembrane region" description="Helical" evidence="14">
    <location>
        <begin position="186"/>
        <end position="206"/>
    </location>
</feature>
<dbReference type="AlphaFoldDB" id="A0A6A6U2P5"/>
<dbReference type="GO" id="GO:0030497">
    <property type="term" value="P:fatty acid elongation"/>
    <property type="evidence" value="ECO:0007669"/>
    <property type="project" value="TreeGrafter"/>
</dbReference>
<evidence type="ECO:0000256" key="6">
    <source>
        <dbReference type="ARBA" id="ARBA00022692"/>
    </source>
</evidence>
<evidence type="ECO:0000256" key="14">
    <source>
        <dbReference type="RuleBase" id="RU363109"/>
    </source>
</evidence>
<dbReference type="GO" id="GO:0042761">
    <property type="term" value="P:very long-chain fatty acid biosynthetic process"/>
    <property type="evidence" value="ECO:0007669"/>
    <property type="project" value="TreeGrafter"/>
</dbReference>
<evidence type="ECO:0000313" key="16">
    <source>
        <dbReference type="Proteomes" id="UP000799302"/>
    </source>
</evidence>
<feature type="transmembrane region" description="Helical" evidence="14">
    <location>
        <begin position="152"/>
        <end position="174"/>
    </location>
</feature>
<dbReference type="GO" id="GO:0102158">
    <property type="term" value="F:very-long-chain (3R)-3-hydroxyacyl-CoA dehydratase activity"/>
    <property type="evidence" value="ECO:0007669"/>
    <property type="project" value="UniProtKB-EC"/>
</dbReference>
<evidence type="ECO:0000313" key="15">
    <source>
        <dbReference type="EMBL" id="KAF2666559.1"/>
    </source>
</evidence>
<dbReference type="EC" id="4.2.1.134" evidence="4 14"/>
<evidence type="ECO:0000256" key="9">
    <source>
        <dbReference type="ARBA" id="ARBA00023098"/>
    </source>
</evidence>
<keyword evidence="9 14" id="KW-0443">Lipid metabolism</keyword>
<dbReference type="Pfam" id="PF04387">
    <property type="entry name" value="PTPLA"/>
    <property type="match status" value="1"/>
</dbReference>
<comment type="subcellular location">
    <subcellularLocation>
        <location evidence="14">Endoplasmic reticulum membrane</location>
        <topology evidence="14">Multi-pass membrane protein</topology>
    </subcellularLocation>
    <subcellularLocation>
        <location evidence="1">Membrane</location>
        <topology evidence="1">Multi-pass membrane protein</topology>
    </subcellularLocation>
</comment>
<keyword evidence="8 14" id="KW-1133">Transmembrane helix</keyword>
<keyword evidence="16" id="KW-1185">Reference proteome</keyword>
<protein>
    <recommendedName>
        <fullName evidence="4 14">Very-long-chain (3R)-3-hydroxyacyl-CoA dehydratase</fullName>
        <ecNumber evidence="4 14">4.2.1.134</ecNumber>
    </recommendedName>
</protein>
<comment type="pathway">
    <text evidence="2 14">Lipid metabolism; fatty acid biosynthesis.</text>
</comment>
<evidence type="ECO:0000256" key="5">
    <source>
        <dbReference type="ARBA" id="ARBA00022516"/>
    </source>
</evidence>
<comment type="catalytic activity">
    <reaction evidence="13 14">
        <text>a very-long-chain (3R)-3-hydroxyacyl-CoA = a very-long-chain (2E)-enoyl-CoA + H2O</text>
        <dbReference type="Rhea" id="RHEA:45812"/>
        <dbReference type="ChEBI" id="CHEBI:15377"/>
        <dbReference type="ChEBI" id="CHEBI:83728"/>
        <dbReference type="ChEBI" id="CHEBI:85440"/>
        <dbReference type="EC" id="4.2.1.134"/>
    </reaction>
</comment>
<dbReference type="GO" id="GO:0030148">
    <property type="term" value="P:sphingolipid biosynthetic process"/>
    <property type="evidence" value="ECO:0007669"/>
    <property type="project" value="TreeGrafter"/>
</dbReference>
<evidence type="ECO:0000256" key="13">
    <source>
        <dbReference type="ARBA" id="ARBA00036671"/>
    </source>
</evidence>
<evidence type="ECO:0000256" key="12">
    <source>
        <dbReference type="ARBA" id="ARBA00023239"/>
    </source>
</evidence>
<dbReference type="PANTHER" id="PTHR11035:SF3">
    <property type="entry name" value="VERY-LONG-CHAIN (3R)-3-HYDROXYACYL-COA DEHYDRATASE"/>
    <property type="match status" value="1"/>
</dbReference>
<dbReference type="OrthoDB" id="46988at2759"/>
<sequence>MSAHQTTSEKLAATATREPAPLTPKTKYLISYNLISAGLWIALLHRVISESLLKGHPHQLYDITGTYARWVQTVALLEVGHSLFGIVRAPLFTTGLQVLSRVVLIWGIVENFPVEREVAYSTMLFAWSVTEVVRYSYFVLSLTGSVPDGLVWLRYNLFFVLYPLGIGSEVWLVFKSIPAASKQNPLLGYALMAIMGIYVPGSYVLYTHMMAQRRRVMRGKQRAKE</sequence>
<keyword evidence="6 14" id="KW-0812">Transmembrane</keyword>
<proteinExistence type="inferred from homology"/>
<dbReference type="GO" id="GO:0005789">
    <property type="term" value="C:endoplasmic reticulum membrane"/>
    <property type="evidence" value="ECO:0007669"/>
    <property type="project" value="UniProtKB-SubCell"/>
</dbReference>
<reference evidence="15" key="1">
    <citation type="journal article" date="2020" name="Stud. Mycol.">
        <title>101 Dothideomycetes genomes: a test case for predicting lifestyles and emergence of pathogens.</title>
        <authorList>
            <person name="Haridas S."/>
            <person name="Albert R."/>
            <person name="Binder M."/>
            <person name="Bloem J."/>
            <person name="Labutti K."/>
            <person name="Salamov A."/>
            <person name="Andreopoulos B."/>
            <person name="Baker S."/>
            <person name="Barry K."/>
            <person name="Bills G."/>
            <person name="Bluhm B."/>
            <person name="Cannon C."/>
            <person name="Castanera R."/>
            <person name="Culley D."/>
            <person name="Daum C."/>
            <person name="Ezra D."/>
            <person name="Gonzalez J."/>
            <person name="Henrissat B."/>
            <person name="Kuo A."/>
            <person name="Liang C."/>
            <person name="Lipzen A."/>
            <person name="Lutzoni F."/>
            <person name="Magnuson J."/>
            <person name="Mondo S."/>
            <person name="Nolan M."/>
            <person name="Ohm R."/>
            <person name="Pangilinan J."/>
            <person name="Park H.-J."/>
            <person name="Ramirez L."/>
            <person name="Alfaro M."/>
            <person name="Sun H."/>
            <person name="Tritt A."/>
            <person name="Yoshinaga Y."/>
            <person name="Zwiers L.-H."/>
            <person name="Turgeon B."/>
            <person name="Goodwin S."/>
            <person name="Spatafora J."/>
            <person name="Crous P."/>
            <person name="Grigoriev I."/>
        </authorList>
    </citation>
    <scope>NUCLEOTIDE SEQUENCE</scope>
    <source>
        <strain evidence="15">CBS 115976</strain>
    </source>
</reference>
<evidence type="ECO:0000256" key="3">
    <source>
        <dbReference type="ARBA" id="ARBA00007811"/>
    </source>
</evidence>
<comment type="function">
    <text evidence="14">Catalyzes the third of the four reactions of the long-chain fatty acids elongation cycle. This endoplasmic reticulum-bound enzymatic process, allows the addition of two carbons to the chain of long- and very long-chain fatty acids/VLCFAs per cycle. This enzyme catalyzes the dehydration of the 3-hydroxyacyl-CoA intermediate into trans-2,3-enoyl-CoA, within each cycle of fatty acid elongation. Thereby, it participates to the production of VLCFAs of different chain lengths that are involved in multiple biological processes as precursors of membrane lipids and lipid mediators.</text>
</comment>
<dbReference type="UniPathway" id="UPA00094"/>
<evidence type="ECO:0000256" key="7">
    <source>
        <dbReference type="ARBA" id="ARBA00022832"/>
    </source>
</evidence>
<comment type="similarity">
    <text evidence="3 14">Belongs to the very long-chain fatty acids dehydratase HACD family.</text>
</comment>
<name>A0A6A6U2P5_9PEZI</name>